<comment type="caution">
    <text evidence="7">The sequence shown here is derived from an EMBL/GenBank/DDBJ whole genome shotgun (WGS) entry which is preliminary data.</text>
</comment>
<name>W3VQ18_MOEAP</name>
<feature type="compositionally biased region" description="Polar residues" evidence="5">
    <location>
        <begin position="764"/>
        <end position="782"/>
    </location>
</feature>
<dbReference type="GO" id="GO:0034599">
    <property type="term" value="P:cellular response to oxidative stress"/>
    <property type="evidence" value="ECO:0007669"/>
    <property type="project" value="InterPro"/>
</dbReference>
<keyword evidence="2" id="KW-0645">Protease</keyword>
<evidence type="ECO:0000313" key="8">
    <source>
        <dbReference type="Proteomes" id="UP000019462"/>
    </source>
</evidence>
<dbReference type="InterPro" id="IPR036812">
    <property type="entry name" value="NAD(P)_OxRdtase_dom_sf"/>
</dbReference>
<feature type="compositionally biased region" description="Basic and acidic residues" evidence="5">
    <location>
        <begin position="845"/>
        <end position="862"/>
    </location>
</feature>
<dbReference type="PRINTS" id="PR00069">
    <property type="entry name" value="ALDKETRDTASE"/>
</dbReference>
<evidence type="ECO:0000256" key="2">
    <source>
        <dbReference type="ARBA" id="ARBA00022670"/>
    </source>
</evidence>
<feature type="compositionally biased region" description="Polar residues" evidence="5">
    <location>
        <begin position="629"/>
        <end position="641"/>
    </location>
</feature>
<accession>W3VQ18</accession>
<dbReference type="Proteomes" id="UP000019462">
    <property type="component" value="Unassembled WGS sequence"/>
</dbReference>
<evidence type="ECO:0000256" key="3">
    <source>
        <dbReference type="ARBA" id="ARBA00022801"/>
    </source>
</evidence>
<dbReference type="PROSITE" id="PS00798">
    <property type="entry name" value="ALDOKETO_REDUCTASE_1"/>
    <property type="match status" value="1"/>
</dbReference>
<feature type="region of interest" description="Disordered" evidence="5">
    <location>
        <begin position="1251"/>
        <end position="1291"/>
    </location>
</feature>
<dbReference type="PANTHER" id="PTHR11732">
    <property type="entry name" value="ALDO/KETO REDUCTASE"/>
    <property type="match status" value="1"/>
</dbReference>
<feature type="domain" description="Ubiquitin-like protease family profile" evidence="6">
    <location>
        <begin position="1142"/>
        <end position="1502"/>
    </location>
</feature>
<evidence type="ECO:0000259" key="6">
    <source>
        <dbReference type="PROSITE" id="PS50600"/>
    </source>
</evidence>
<feature type="region of interest" description="Disordered" evidence="5">
    <location>
        <begin position="1711"/>
        <end position="1846"/>
    </location>
</feature>
<feature type="compositionally biased region" description="Basic and acidic residues" evidence="5">
    <location>
        <begin position="1251"/>
        <end position="1262"/>
    </location>
</feature>
<evidence type="ECO:0000256" key="4">
    <source>
        <dbReference type="ARBA" id="ARBA00023002"/>
    </source>
</evidence>
<reference evidence="7 8" key="1">
    <citation type="journal article" date="2014" name="Genome Announc.">
        <title>Genome sequence of the basidiomycetous fungus Pseudozyma aphidis DSM70725, an efficient producer of biosurfactant mannosylerythritol lipids.</title>
        <authorList>
            <person name="Lorenz S."/>
            <person name="Guenther M."/>
            <person name="Grumaz C."/>
            <person name="Rupp S."/>
            <person name="Zibek S."/>
            <person name="Sohn K."/>
        </authorList>
    </citation>
    <scope>NUCLEOTIDE SEQUENCE [LARGE SCALE GENOMIC DNA]</scope>
    <source>
        <strain evidence="8">ATCC 32657 / CBS 517.83 / DSM 70725 / JCM 10318 / NBRC 10182 / NRRL Y-7954 / St-0401</strain>
    </source>
</reference>
<dbReference type="PROSITE" id="PS50600">
    <property type="entry name" value="ULP_PROTEASE"/>
    <property type="match status" value="1"/>
</dbReference>
<feature type="region of interest" description="Disordered" evidence="5">
    <location>
        <begin position="1"/>
        <end position="22"/>
    </location>
</feature>
<dbReference type="InterPro" id="IPR023210">
    <property type="entry name" value="NADP_OxRdtase_dom"/>
</dbReference>
<dbReference type="GO" id="GO:0004032">
    <property type="term" value="F:aldose reductase (NADPH) activity"/>
    <property type="evidence" value="ECO:0007669"/>
    <property type="project" value="InterPro"/>
</dbReference>
<feature type="compositionally biased region" description="Basic residues" evidence="5">
    <location>
        <begin position="1398"/>
        <end position="1410"/>
    </location>
</feature>
<proteinExistence type="inferred from homology"/>
<dbReference type="OrthoDB" id="442460at2759"/>
<comment type="similarity">
    <text evidence="1">Belongs to the peptidase C48 family.</text>
</comment>
<gene>
    <name evidence="7" type="ORF">PaG_01962</name>
</gene>
<dbReference type="InterPro" id="IPR038765">
    <property type="entry name" value="Papain-like_cys_pep_sf"/>
</dbReference>
<keyword evidence="4" id="KW-0560">Oxidoreductase</keyword>
<dbReference type="FunFam" id="3.20.20.100:FF:000002">
    <property type="entry name" value="2,5-diketo-D-gluconic acid reductase A"/>
    <property type="match status" value="1"/>
</dbReference>
<dbReference type="GO" id="GO:0042843">
    <property type="term" value="P:D-xylose catabolic process"/>
    <property type="evidence" value="ECO:0007669"/>
    <property type="project" value="InterPro"/>
</dbReference>
<feature type="compositionally biased region" description="Low complexity" evidence="5">
    <location>
        <begin position="1752"/>
        <end position="1765"/>
    </location>
</feature>
<dbReference type="Gene3D" id="3.40.395.10">
    <property type="entry name" value="Adenoviral Proteinase, Chain A"/>
    <property type="match status" value="1"/>
</dbReference>
<dbReference type="GO" id="GO:0019783">
    <property type="term" value="F:ubiquitin-like protein peptidase activity"/>
    <property type="evidence" value="ECO:0007669"/>
    <property type="project" value="UniProtKB-ARBA"/>
</dbReference>
<feature type="compositionally biased region" description="Basic and acidic residues" evidence="5">
    <location>
        <begin position="1799"/>
        <end position="1812"/>
    </location>
</feature>
<keyword evidence="8" id="KW-1185">Reference proteome</keyword>
<protein>
    <recommendedName>
        <fullName evidence="6">Ubiquitin-like protease family profile domain-containing protein</fullName>
    </recommendedName>
</protein>
<dbReference type="Gene3D" id="3.20.20.100">
    <property type="entry name" value="NADP-dependent oxidoreductase domain"/>
    <property type="match status" value="1"/>
</dbReference>
<feature type="compositionally biased region" description="Acidic residues" evidence="5">
    <location>
        <begin position="1638"/>
        <end position="1650"/>
    </location>
</feature>
<dbReference type="InterPro" id="IPR044489">
    <property type="entry name" value="AKR3A"/>
</dbReference>
<dbReference type="CDD" id="cd19117">
    <property type="entry name" value="AKR_AKR3A1-2"/>
    <property type="match status" value="1"/>
</dbReference>
<feature type="compositionally biased region" description="Acidic residues" evidence="5">
    <location>
        <begin position="689"/>
        <end position="698"/>
    </location>
</feature>
<feature type="compositionally biased region" description="Polar residues" evidence="5">
    <location>
        <begin position="1026"/>
        <end position="1035"/>
    </location>
</feature>
<sequence length="1846" mass="202084">MPRVALQSHAARASAQSRQSIDTHTAAHVDLNCRSPTPTLDLPTFWSPRTKVAAALYARLGGRPVPLLRSAGNDGKSVRKLAKKILRATLLGVLLLTSQQLGVQLALRPPPPSTRLRTSLSSTLTFKQPGSTIIMSQYPSVAPGQSTFKLNTGAEIPVVGLGTWQSPPGEVAKAVEAAIRAGYRHIDAAWIYGNEEEVGQGIKASGVARSELFVTTKIWGTYHRQPEACLDESLQKLGLDYVDLVLVHWPVPLEKRGDEKIPLNPDGSRALDRDWTPEQTWEQMEKLPATGKAKAIGVSNWSVPYLERLLAKAKTVPAANQVELHPFLPQHELVKFCQSKGILMQAYSPLGSSGGPVLQDELVQSIAKAHSADPAQVVVSWAAQRGVVALPKSVTQSRIETNHKLITLTDDEMLKLNELHQQEGKSVRLVSPNWGVDLECVNVVNVGIGSTRTFVPHRSAQPALVTHELSSCGWRADLGLGFRVHSLFIRLHRHSQHNTLHQLSSRHHPHLGHVNSCRIMVADRVGTSSLERRAFEGLHGVGGSASSQSRDPPPRTKVPVKINVPRDGSTKHDDDDDCIPFRPGSSKRARPARKSALPTHNYSYRDNLDSEGTETAIRTGSHADRRKQAQSSRSPRSQHVHSPTDDRAALHRTPSHTYKSKAKARERDPASARRPATRSRKHSDNEPVVIDDSDDDEPVPTSPRPVLVADDTYIAPALQTKDRKRNGATTISPAAPNNFYFRNNQRPDGPLRLESPNEPRRSIHPSSHSKPMAQPSSSNQRPAGTIASRMKPKNPSPEASSQPSHRLLNGSAAHESASSRQHGNSGERAFASDTSPASKRRRTEKLHDLPDGTKDDPLRSGPHELSLDAVVVSDIWRSQDGQQLGARFIKNNLYLFPAPDFILSIRYTDIGRVEHSDDDVLEHAILSITLRQGSESVKRLLELFPAFDPHASQEASEIHLIARGVTTNVEALIAAAALMRRAMGDECKFSYLPPPSTATKIRAVTSVKAKPWPKPTPLSHVEASIQAKQQKTTRTAIRPGEGRRPDVDTSNTPSYRGHLSPPQPRKKTFDIQAESPKSKARATFDVDMRDASSPSPDPELPISVRKGKRASLTRTRVQTRSASNAASHEPMLQYPYEGIGAVTLLRSDYDRLYDGQLLNDTVIEFGLKVLFEDICARNPELASSMHMFNTFFFNKLLTEGTVETAYRKLRKWTSKVDLFSKKYIVVPINENYHWYLALIVNPGHMLTAHGTDGDRDHEIGSDEEKEQVASALDTAPKASASLSPGGEWNQSKPWQEEDAILTPPLAPLVIPTPSRDARVDTVPAPMHLDADSRASTPSKGASPSVDLSQTFLIIFDSLEGEHKNVDKKLYEYLWREALDKKRISPALFQKLAEEHAARAKRSAARNRRPLTRAQQQANQDAHVESAAVDVDAASPAAGTTESPMRKIQVLDTRQPAEAEADRPTDEELAKCLPKLQYILADVPIQPNFCDCGIYMLHYFDRFFREPERLLTMMLENRGPRTLTGKVSASTRNKQKREQKHIIEAEWQAGEVSGKRQYWRNKADELSELWKEYELQKQQYVDAVKQDGAADDEDMDVEASTPPPRKDLELGAQTDAVGDTTASAPQAERGAERGVTDAEAAEAAEAAEEPTVEATAAHDAARPNGETALGDAGLGLGLRQAGLGLEESLEQVLSGRDSNEIDQILQAATEGAKGDMALETASNEQADVGPSSGTNVKSPPPLYEPFRPLSVEPGASPEAAGAAESAQTSPQQRTPVRFGSGFIDSLPTAQSWQDVSPSLERTHFASDRASRDTDDTDDADAGSSTSTPIGEVGPLSISSSVAVVDQI</sequence>
<feature type="region of interest" description="Disordered" evidence="5">
    <location>
        <begin position="1010"/>
        <end position="1103"/>
    </location>
</feature>
<organism evidence="7 8">
    <name type="scientific">Moesziomyces aphidis</name>
    <name type="common">Pseudozyma aphidis</name>
    <dbReference type="NCBI Taxonomy" id="84754"/>
    <lineage>
        <taxon>Eukaryota</taxon>
        <taxon>Fungi</taxon>
        <taxon>Dikarya</taxon>
        <taxon>Basidiomycota</taxon>
        <taxon>Ustilaginomycotina</taxon>
        <taxon>Ustilaginomycetes</taxon>
        <taxon>Ustilaginales</taxon>
        <taxon>Ustilaginaceae</taxon>
        <taxon>Moesziomyces</taxon>
    </lineage>
</organism>
<feature type="compositionally biased region" description="Basic and acidic residues" evidence="5">
    <location>
        <begin position="1454"/>
        <end position="1465"/>
    </location>
</feature>
<feature type="compositionally biased region" description="Low complexity" evidence="5">
    <location>
        <begin position="7"/>
        <end position="20"/>
    </location>
</feature>
<evidence type="ECO:0000313" key="7">
    <source>
        <dbReference type="EMBL" id="ETS63659.1"/>
    </source>
</evidence>
<dbReference type="EMBL" id="AWNI01000008">
    <property type="protein sequence ID" value="ETS63659.1"/>
    <property type="molecule type" value="Genomic_DNA"/>
</dbReference>
<dbReference type="InterPro" id="IPR003653">
    <property type="entry name" value="Peptidase_C48_C"/>
</dbReference>
<keyword evidence="3" id="KW-0378">Hydrolase</keyword>
<evidence type="ECO:0000256" key="1">
    <source>
        <dbReference type="ARBA" id="ARBA00005234"/>
    </source>
</evidence>
<feature type="compositionally biased region" description="Low complexity" evidence="5">
    <location>
        <begin position="1424"/>
        <end position="1437"/>
    </location>
</feature>
<feature type="region of interest" description="Disordered" evidence="5">
    <location>
        <begin position="1398"/>
        <end position="1465"/>
    </location>
</feature>
<feature type="region of interest" description="Disordered" evidence="5">
    <location>
        <begin position="1586"/>
        <end position="1667"/>
    </location>
</feature>
<dbReference type="SUPFAM" id="SSF51430">
    <property type="entry name" value="NAD(P)-linked oxidoreductase"/>
    <property type="match status" value="1"/>
</dbReference>
<dbReference type="Pfam" id="PF02902">
    <property type="entry name" value="Peptidase_C48"/>
    <property type="match status" value="2"/>
</dbReference>
<dbReference type="Pfam" id="PF00248">
    <property type="entry name" value="Aldo_ket_red"/>
    <property type="match status" value="1"/>
</dbReference>
<dbReference type="PROSITE" id="PS00063">
    <property type="entry name" value="ALDOKETO_REDUCTASE_3"/>
    <property type="match status" value="1"/>
</dbReference>
<feature type="compositionally biased region" description="Polar residues" evidence="5">
    <location>
        <begin position="1786"/>
        <end position="1795"/>
    </location>
</feature>
<feature type="compositionally biased region" description="Polar residues" evidence="5">
    <location>
        <begin position="1719"/>
        <end position="1736"/>
    </location>
</feature>
<dbReference type="GO" id="GO:0019568">
    <property type="term" value="P:arabinose catabolic process"/>
    <property type="evidence" value="ECO:0007669"/>
    <property type="project" value="InterPro"/>
</dbReference>
<dbReference type="GO" id="GO:0008234">
    <property type="term" value="F:cysteine-type peptidase activity"/>
    <property type="evidence" value="ECO:0007669"/>
    <property type="project" value="InterPro"/>
</dbReference>
<feature type="region of interest" description="Disordered" evidence="5">
    <location>
        <begin position="539"/>
        <end position="862"/>
    </location>
</feature>
<dbReference type="InterPro" id="IPR018170">
    <property type="entry name" value="Aldo/ket_reductase_CS"/>
</dbReference>
<feature type="compositionally biased region" description="Basic and acidic residues" evidence="5">
    <location>
        <begin position="749"/>
        <end position="761"/>
    </location>
</feature>
<dbReference type="InterPro" id="IPR020471">
    <property type="entry name" value="AKR"/>
</dbReference>
<dbReference type="SUPFAM" id="SSF54001">
    <property type="entry name" value="Cysteine proteinases"/>
    <property type="match status" value="1"/>
</dbReference>
<dbReference type="GO" id="GO:0006508">
    <property type="term" value="P:proteolysis"/>
    <property type="evidence" value="ECO:0007669"/>
    <property type="project" value="UniProtKB-KW"/>
</dbReference>
<dbReference type="HOGENOM" id="CLU_237003_0_0_1"/>
<evidence type="ECO:0000256" key="5">
    <source>
        <dbReference type="SAM" id="MobiDB-lite"/>
    </source>
</evidence>